<name>A0A5A7T1X3_CUCMM</name>
<reference evidence="3 4" key="1">
    <citation type="submission" date="2019-08" db="EMBL/GenBank/DDBJ databases">
        <title>Draft genome sequences of two oriental melons (Cucumis melo L. var makuwa).</title>
        <authorList>
            <person name="Kwon S.-Y."/>
        </authorList>
    </citation>
    <scope>NUCLEOTIDE SEQUENCE [LARGE SCALE GENOMIC DNA]</scope>
    <source>
        <strain evidence="4">cv. Chang Bougi</strain>
        <strain evidence="3">cv. SW 3</strain>
        <tissue evidence="1">Leaf</tissue>
    </source>
</reference>
<protein>
    <submittedName>
        <fullName evidence="1 2">Nuclease HARBI1</fullName>
    </submittedName>
</protein>
<dbReference type="Proteomes" id="UP000321393">
    <property type="component" value="Unassembled WGS sequence"/>
</dbReference>
<gene>
    <name evidence="2" type="ORF">E5676_scaffold455G001400</name>
    <name evidence="1" type="ORF">E6C27_scaffold285G003010</name>
</gene>
<dbReference type="EMBL" id="SSTD01000141">
    <property type="protein sequence ID" value="TYK30925.1"/>
    <property type="molecule type" value="Genomic_DNA"/>
</dbReference>
<evidence type="ECO:0000313" key="2">
    <source>
        <dbReference type="EMBL" id="TYK30925.1"/>
    </source>
</evidence>
<organism evidence="1 3">
    <name type="scientific">Cucumis melo var. makuwa</name>
    <name type="common">Oriental melon</name>
    <dbReference type="NCBI Taxonomy" id="1194695"/>
    <lineage>
        <taxon>Eukaryota</taxon>
        <taxon>Viridiplantae</taxon>
        <taxon>Streptophyta</taxon>
        <taxon>Embryophyta</taxon>
        <taxon>Tracheophyta</taxon>
        <taxon>Spermatophyta</taxon>
        <taxon>Magnoliopsida</taxon>
        <taxon>eudicotyledons</taxon>
        <taxon>Gunneridae</taxon>
        <taxon>Pentapetalae</taxon>
        <taxon>rosids</taxon>
        <taxon>fabids</taxon>
        <taxon>Cucurbitales</taxon>
        <taxon>Cucurbitaceae</taxon>
        <taxon>Benincaseae</taxon>
        <taxon>Cucumis</taxon>
    </lineage>
</organism>
<dbReference type="EMBL" id="SSTE01019907">
    <property type="protein sequence ID" value="KAA0035617.1"/>
    <property type="molecule type" value="Genomic_DNA"/>
</dbReference>
<evidence type="ECO:0000313" key="3">
    <source>
        <dbReference type="Proteomes" id="UP000321393"/>
    </source>
</evidence>
<sequence length="62" mass="6734">MGNPSQQVLLPHASSMSHNLINKEMMNVDDLTDIDEGDSAYATIAGDDIHYIKNSNVDQMAG</sequence>
<dbReference type="Proteomes" id="UP000321947">
    <property type="component" value="Unassembled WGS sequence"/>
</dbReference>
<comment type="caution">
    <text evidence="1">The sequence shown here is derived from an EMBL/GenBank/DDBJ whole genome shotgun (WGS) entry which is preliminary data.</text>
</comment>
<evidence type="ECO:0000313" key="4">
    <source>
        <dbReference type="Proteomes" id="UP000321947"/>
    </source>
</evidence>
<dbReference type="AlphaFoldDB" id="A0A5A7T1X3"/>
<proteinExistence type="predicted"/>
<evidence type="ECO:0000313" key="1">
    <source>
        <dbReference type="EMBL" id="KAA0035617.1"/>
    </source>
</evidence>
<accession>A0A5A7T1X3</accession>